<evidence type="ECO:0000256" key="3">
    <source>
        <dbReference type="SAM" id="MobiDB-lite"/>
    </source>
</evidence>
<evidence type="ECO:0000313" key="4">
    <source>
        <dbReference type="EMBL" id="KPA85030.1"/>
    </source>
</evidence>
<dbReference type="EMBL" id="LGTL01000002">
    <property type="protein sequence ID" value="KPA85029.1"/>
    <property type="molecule type" value="Genomic_DNA"/>
</dbReference>
<dbReference type="SUPFAM" id="SSF48452">
    <property type="entry name" value="TPR-like"/>
    <property type="match status" value="1"/>
</dbReference>
<dbReference type="EMBL" id="LGTL01000002">
    <property type="protein sequence ID" value="KPA85030.1"/>
    <property type="molecule type" value="Genomic_DNA"/>
</dbReference>
<evidence type="ECO:0008006" key="6">
    <source>
        <dbReference type="Google" id="ProtNLM"/>
    </source>
</evidence>
<name>A0A0M9G8L3_LEPPY</name>
<dbReference type="Gene3D" id="1.25.40.10">
    <property type="entry name" value="Tetratricopeptide repeat domain"/>
    <property type="match status" value="1"/>
</dbReference>
<dbReference type="Proteomes" id="UP000037923">
    <property type="component" value="Unassembled WGS sequence"/>
</dbReference>
<keyword evidence="1 2" id="KW-0802">TPR repeat</keyword>
<feature type="repeat" description="TPR" evidence="2">
    <location>
        <begin position="167"/>
        <end position="200"/>
    </location>
</feature>
<organism evidence="4 5">
    <name type="scientific">Leptomonas pyrrhocoris</name>
    <name type="common">Firebug parasite</name>
    <dbReference type="NCBI Taxonomy" id="157538"/>
    <lineage>
        <taxon>Eukaryota</taxon>
        <taxon>Discoba</taxon>
        <taxon>Euglenozoa</taxon>
        <taxon>Kinetoplastea</taxon>
        <taxon>Metakinetoplastina</taxon>
        <taxon>Trypanosomatida</taxon>
        <taxon>Trypanosomatidae</taxon>
        <taxon>Leishmaniinae</taxon>
        <taxon>Leptomonas</taxon>
    </lineage>
</organism>
<dbReference type="GeneID" id="26901748"/>
<dbReference type="VEuPathDB" id="TriTrypDB:LpyrH10_02_4270"/>
<evidence type="ECO:0000313" key="5">
    <source>
        <dbReference type="Proteomes" id="UP000037923"/>
    </source>
</evidence>
<dbReference type="InterPro" id="IPR011990">
    <property type="entry name" value="TPR-like_helical_dom_sf"/>
</dbReference>
<accession>A0A0M9G8L3</accession>
<evidence type="ECO:0000256" key="2">
    <source>
        <dbReference type="PROSITE-ProRule" id="PRU00339"/>
    </source>
</evidence>
<evidence type="ECO:0000256" key="1">
    <source>
        <dbReference type="ARBA" id="ARBA00022803"/>
    </source>
</evidence>
<comment type="caution">
    <text evidence="4">The sequence shown here is derived from an EMBL/GenBank/DDBJ whole genome shotgun (WGS) entry which is preliminary data.</text>
</comment>
<dbReference type="RefSeq" id="XP_015663468.1">
    <property type="nucleotide sequence ID" value="XM_015797948.1"/>
</dbReference>
<feature type="region of interest" description="Disordered" evidence="3">
    <location>
        <begin position="34"/>
        <end position="70"/>
    </location>
</feature>
<dbReference type="GO" id="GO:0101031">
    <property type="term" value="C:protein folding chaperone complex"/>
    <property type="evidence" value="ECO:0007669"/>
    <property type="project" value="TreeGrafter"/>
</dbReference>
<dbReference type="PANTHER" id="PTHR46423:SF1">
    <property type="entry name" value="RNA POLYMERASE II-ASSOCIATED PROTEIN 3"/>
    <property type="match status" value="1"/>
</dbReference>
<dbReference type="RefSeq" id="XP_015663469.1">
    <property type="nucleotide sequence ID" value="XM_015797949.1"/>
</dbReference>
<dbReference type="PROSITE" id="PS50005">
    <property type="entry name" value="TPR"/>
    <property type="match status" value="1"/>
</dbReference>
<dbReference type="OMA" id="DYNSARH"/>
<dbReference type="PANTHER" id="PTHR46423">
    <property type="entry name" value="RNA POLYMERASE II-ASSOCIATED PROTEIN 3"/>
    <property type="match status" value="1"/>
</dbReference>
<proteinExistence type="predicted"/>
<dbReference type="InterPro" id="IPR051966">
    <property type="entry name" value="RPAP3"/>
</dbReference>
<dbReference type="AlphaFoldDB" id="A0A0M9G8L3"/>
<dbReference type="Pfam" id="PF13181">
    <property type="entry name" value="TPR_8"/>
    <property type="match status" value="1"/>
</dbReference>
<gene>
    <name evidence="4" type="ORF">ABB37_01453</name>
</gene>
<dbReference type="SMART" id="SM00028">
    <property type="entry name" value="TPR"/>
    <property type="match status" value="2"/>
</dbReference>
<reference evidence="4 5" key="1">
    <citation type="submission" date="2015-07" db="EMBL/GenBank/DDBJ databases">
        <title>High-quality genome of monoxenous trypanosomatid Leptomonas pyrrhocoris.</title>
        <authorList>
            <person name="Flegontov P."/>
            <person name="Butenko A."/>
            <person name="Firsov S."/>
            <person name="Vlcek C."/>
            <person name="Logacheva M.D."/>
            <person name="Field M."/>
            <person name="Filatov D."/>
            <person name="Flegontova O."/>
            <person name="Gerasimov E."/>
            <person name="Jackson A.P."/>
            <person name="Kelly S."/>
            <person name="Opperdoes F."/>
            <person name="O'Reilly A."/>
            <person name="Votypka J."/>
            <person name="Yurchenko V."/>
            <person name="Lukes J."/>
        </authorList>
    </citation>
    <scope>NUCLEOTIDE SEQUENCE [LARGE SCALE GENOMIC DNA]</scope>
    <source>
        <strain evidence="4">H10</strain>
    </source>
</reference>
<sequence>MDSHAKKVVSGAVVTAALLGALMYAAYRSRTSVKSVPKDGSSVPFAKAASGKTEQHKPKPVMRLPPESTIPPGERAKALELLDALKQQANLAFQESRYEDAIKRYQDCLEVTAVLGAHDAEAVKIDQVVRANVSMTFIRMRDYDAARFVATMLLQDAAIALPEDLKVKVLYRRGLASKSLGDADAALSDFKAALHFSPDHSNPSIAKEIALLERAR</sequence>
<dbReference type="InterPro" id="IPR019734">
    <property type="entry name" value="TPR_rpt"/>
</dbReference>
<protein>
    <recommendedName>
        <fullName evidence="6">Tetratricopeptide repeat protein</fullName>
    </recommendedName>
</protein>
<dbReference type="OrthoDB" id="2942533at2759"/>
<keyword evidence="5" id="KW-1185">Reference proteome</keyword>